<reference evidence="1 2" key="1">
    <citation type="journal article" date="2018" name="J. Invertebr. Pathol.">
        <title>New genotyping method for the causative agent of crayfish plague (Aphanomyces astaci) based on whole genome data.</title>
        <authorList>
            <person name="Minardi D."/>
            <person name="Studholme D.J."/>
            <person name="van der Giezen M."/>
            <person name="Pretto T."/>
            <person name="Oidtmann B."/>
        </authorList>
    </citation>
    <scope>NUCLEOTIDE SEQUENCE [LARGE SCALE GENOMIC DNA]</scope>
    <source>
        <strain evidence="1 2">KB13</strain>
    </source>
</reference>
<organism evidence="1 2">
    <name type="scientific">Aphanomyces astaci</name>
    <name type="common">Crayfish plague agent</name>
    <dbReference type="NCBI Taxonomy" id="112090"/>
    <lineage>
        <taxon>Eukaryota</taxon>
        <taxon>Sar</taxon>
        <taxon>Stramenopiles</taxon>
        <taxon>Oomycota</taxon>
        <taxon>Saprolegniomycetes</taxon>
        <taxon>Saprolegniales</taxon>
        <taxon>Verrucalvaceae</taxon>
        <taxon>Aphanomyces</taxon>
    </lineage>
</organism>
<dbReference type="EMBL" id="QUTI01034627">
    <property type="protein sequence ID" value="RLO02033.1"/>
    <property type="molecule type" value="Genomic_DNA"/>
</dbReference>
<name>A0A9X8H617_APHAT</name>
<proteinExistence type="predicted"/>
<gene>
    <name evidence="1" type="ORF">DYB28_014854</name>
</gene>
<dbReference type="Proteomes" id="UP000275652">
    <property type="component" value="Unassembled WGS sequence"/>
</dbReference>
<accession>A0A9X8H617</accession>
<protein>
    <submittedName>
        <fullName evidence="1">Uncharacterized protein</fullName>
    </submittedName>
</protein>
<evidence type="ECO:0000313" key="2">
    <source>
        <dbReference type="Proteomes" id="UP000275652"/>
    </source>
</evidence>
<dbReference type="AlphaFoldDB" id="A0A9X8H617"/>
<comment type="caution">
    <text evidence="1">The sequence shown here is derived from an EMBL/GenBank/DDBJ whole genome shotgun (WGS) entry which is preliminary data.</text>
</comment>
<feature type="non-terminal residue" evidence="1">
    <location>
        <position position="1"/>
    </location>
</feature>
<evidence type="ECO:0000313" key="1">
    <source>
        <dbReference type="EMBL" id="RLO02033.1"/>
    </source>
</evidence>
<sequence length="87" mass="10179">MRDLRNLDDNMDNATSITIRRQVILVHCGSYTTTLRSAPDTLIQILRDKVAQCCAEDDDIAFEFRYYRLALEAIFYTLCKYRSHRGI</sequence>